<evidence type="ECO:0000313" key="3">
    <source>
        <dbReference type="EMBL" id="MCG4617091.1"/>
    </source>
</evidence>
<keyword evidence="2" id="KW-0812">Transmembrane</keyword>
<evidence type="ECO:0000256" key="2">
    <source>
        <dbReference type="SAM" id="Phobius"/>
    </source>
</evidence>
<feature type="coiled-coil region" evidence="1">
    <location>
        <begin position="482"/>
        <end position="509"/>
    </location>
</feature>
<gene>
    <name evidence="3" type="ORF">L0M99_01085</name>
</gene>
<comment type="caution">
    <text evidence="3">The sequence shown here is derived from an EMBL/GenBank/DDBJ whole genome shotgun (WGS) entry which is preliminary data.</text>
</comment>
<dbReference type="PANTHER" id="PTHR37826">
    <property type="entry name" value="FLOTILLIN BAND_7_5 DOMAIN PROTEIN"/>
    <property type="match status" value="1"/>
</dbReference>
<dbReference type="Proteomes" id="UP001200537">
    <property type="component" value="Unassembled WGS sequence"/>
</dbReference>
<sequence length="516" mass="58950">MGDPGYLEPEGKPAAFRADPKARNGQFKCPKCGATDIVTNCQTGRLRCCYCRYEFSPQLLPTNEDIASLRGVTTGLGSQDIIVNSSEVLTLKCESCGAEVVINTAYAMQARCHWCRHRLSINQQVPNGAVPDAILPFTVTREEAKKQIAEFVEKRKFFAHPAFTRQFTADNISAVYFPYFISDINANDRLSGTGGVVVRKYTVKRDNRRETRYDVDEYQVERDFDIAIDDLTIEASADKLNVTAKDKTTNVINAIMPYDTKNCVRYNANYLRGCTAEKRDIDIRQVRPLVRTQAQDIARLSANKTLRRYDYGVSWKKEDFAINGESWLSAYFPVWLYSYLQVSGSKRQLHYVAVNARTKETMGSVPINMTKLIVTSFLFEFFSFFLALFLGSDLVGWDDDFRWLLLIPGLFFFSFVYMKYRNAGERHAYEVETKRSVTNLRVVDKFSRHRYGLKGSRIAGGNNQVIYGRRNHKGLESIPYDLLNSSIDVKQLQEKAEKLVQQGKNLYQNRPGQSDH</sequence>
<feature type="transmembrane region" description="Helical" evidence="2">
    <location>
        <begin position="372"/>
        <end position="391"/>
    </location>
</feature>
<proteinExistence type="predicted"/>
<keyword evidence="2" id="KW-0472">Membrane</keyword>
<dbReference type="AlphaFoldDB" id="A0AAJ1EXC7"/>
<keyword evidence="2" id="KW-1133">Transmembrane helix</keyword>
<evidence type="ECO:0008006" key="5">
    <source>
        <dbReference type="Google" id="ProtNLM"/>
    </source>
</evidence>
<reference evidence="3" key="1">
    <citation type="submission" date="2022-01" db="EMBL/GenBank/DDBJ databases">
        <title>Collection of gut derived symbiotic bacterial strains cultured from healthy donors.</title>
        <authorList>
            <person name="Lin H."/>
            <person name="Kohout C."/>
            <person name="Waligurski E."/>
            <person name="Pamer E.G."/>
        </authorList>
    </citation>
    <scope>NUCLEOTIDE SEQUENCE</scope>
    <source>
        <strain evidence="3">DFI.7.46</strain>
    </source>
</reference>
<keyword evidence="1" id="KW-0175">Coiled coil</keyword>
<dbReference type="EMBL" id="JAKNHJ010000002">
    <property type="protein sequence ID" value="MCG4617091.1"/>
    <property type="molecule type" value="Genomic_DNA"/>
</dbReference>
<feature type="transmembrane region" description="Helical" evidence="2">
    <location>
        <begin position="403"/>
        <end position="420"/>
    </location>
</feature>
<dbReference type="PANTHER" id="PTHR37826:SF3">
    <property type="entry name" value="J DOMAIN-CONTAINING PROTEIN"/>
    <property type="match status" value="1"/>
</dbReference>
<evidence type="ECO:0000256" key="1">
    <source>
        <dbReference type="SAM" id="Coils"/>
    </source>
</evidence>
<accession>A0AAJ1EXC7</accession>
<protein>
    <recommendedName>
        <fullName evidence="5">TFIIB-type zinc ribbon-containing protein</fullName>
    </recommendedName>
</protein>
<evidence type="ECO:0000313" key="4">
    <source>
        <dbReference type="Proteomes" id="UP001200537"/>
    </source>
</evidence>
<organism evidence="3 4">
    <name type="scientific">Varibaculum cambriense</name>
    <dbReference type="NCBI Taxonomy" id="184870"/>
    <lineage>
        <taxon>Bacteria</taxon>
        <taxon>Bacillati</taxon>
        <taxon>Actinomycetota</taxon>
        <taxon>Actinomycetes</taxon>
        <taxon>Actinomycetales</taxon>
        <taxon>Actinomycetaceae</taxon>
        <taxon>Varibaculum</taxon>
    </lineage>
</organism>
<dbReference type="RefSeq" id="WP_238127477.1">
    <property type="nucleotide sequence ID" value="NZ_JAKNHJ010000002.1"/>
</dbReference>
<name>A0AAJ1EXC7_9ACTO</name>